<keyword evidence="2" id="KW-1185">Reference proteome</keyword>
<evidence type="ECO:0000313" key="2">
    <source>
        <dbReference type="Proteomes" id="UP001417504"/>
    </source>
</evidence>
<organism evidence="1 2">
    <name type="scientific">Stephania japonica</name>
    <dbReference type="NCBI Taxonomy" id="461633"/>
    <lineage>
        <taxon>Eukaryota</taxon>
        <taxon>Viridiplantae</taxon>
        <taxon>Streptophyta</taxon>
        <taxon>Embryophyta</taxon>
        <taxon>Tracheophyta</taxon>
        <taxon>Spermatophyta</taxon>
        <taxon>Magnoliopsida</taxon>
        <taxon>Ranunculales</taxon>
        <taxon>Menispermaceae</taxon>
        <taxon>Menispermoideae</taxon>
        <taxon>Cissampelideae</taxon>
        <taxon>Stephania</taxon>
    </lineage>
</organism>
<comment type="caution">
    <text evidence="1">The sequence shown here is derived from an EMBL/GenBank/DDBJ whole genome shotgun (WGS) entry which is preliminary data.</text>
</comment>
<dbReference type="EMBL" id="JBBNAE010000007">
    <property type="protein sequence ID" value="KAK9109992.1"/>
    <property type="molecule type" value="Genomic_DNA"/>
</dbReference>
<evidence type="ECO:0000313" key="1">
    <source>
        <dbReference type="EMBL" id="KAK9109992.1"/>
    </source>
</evidence>
<gene>
    <name evidence="1" type="ORF">Sjap_018052</name>
</gene>
<reference evidence="1 2" key="1">
    <citation type="submission" date="2024-01" db="EMBL/GenBank/DDBJ databases">
        <title>Genome assemblies of Stephania.</title>
        <authorList>
            <person name="Yang L."/>
        </authorList>
    </citation>
    <scope>NUCLEOTIDE SEQUENCE [LARGE SCALE GENOMIC DNA]</scope>
    <source>
        <strain evidence="1">QJT</strain>
        <tissue evidence="1">Leaf</tissue>
    </source>
</reference>
<protein>
    <submittedName>
        <fullName evidence="1">Uncharacterized protein</fullName>
    </submittedName>
</protein>
<sequence length="261" mass="28400">MNDFLPTWTTEKLWEVRVVRFGSVKRVAEPSSAAVLLGFNDQGRLGILSGCPPESHIPRETPGRLQVVVLYSLETAMFGGATVDAVIRGVMADQRGPSDDNETSSTQAVSIEEFQTLTQRVVTQERQLEEILAILRASIAVASVPSIARVTVTQEANTPGVTTMTLLLTTTTMRPVMVGLIGGDPIGHRSHEASQNRDRYGGSYLESTIFTFEHLFVFISLPPSSAAVPLGFDDRGRLGILSGCPPESHIPRETLGRRQEL</sequence>
<proteinExistence type="predicted"/>
<accession>A0AAP0I7C3</accession>
<dbReference type="Proteomes" id="UP001417504">
    <property type="component" value="Unassembled WGS sequence"/>
</dbReference>
<dbReference type="AlphaFoldDB" id="A0AAP0I7C3"/>
<name>A0AAP0I7C3_9MAGN</name>